<protein>
    <submittedName>
        <fullName evidence="2">Uncharacterized protein</fullName>
    </submittedName>
</protein>
<dbReference type="Proteomes" id="UP000740926">
    <property type="component" value="Unassembled WGS sequence"/>
</dbReference>
<dbReference type="EMBL" id="JAANIU010014501">
    <property type="protein sequence ID" value="KAG1529641.1"/>
    <property type="molecule type" value="Genomic_DNA"/>
</dbReference>
<accession>A0A9P6XPF6</accession>
<comment type="caution">
    <text evidence="2">The sequence shown here is derived from an EMBL/GenBank/DDBJ whole genome shotgun (WGS) entry which is preliminary data.</text>
</comment>
<dbReference type="AlphaFoldDB" id="A0A9P6XPF6"/>
<keyword evidence="3" id="KW-1185">Reference proteome</keyword>
<evidence type="ECO:0000313" key="3">
    <source>
        <dbReference type="Proteomes" id="UP000740926"/>
    </source>
</evidence>
<feature type="region of interest" description="Disordered" evidence="1">
    <location>
        <begin position="1"/>
        <end position="102"/>
    </location>
</feature>
<evidence type="ECO:0000256" key="1">
    <source>
        <dbReference type="SAM" id="MobiDB-lite"/>
    </source>
</evidence>
<feature type="compositionally biased region" description="Basic residues" evidence="1">
    <location>
        <begin position="92"/>
        <end position="102"/>
    </location>
</feature>
<evidence type="ECO:0000313" key="2">
    <source>
        <dbReference type="EMBL" id="KAG1529641.1"/>
    </source>
</evidence>
<organism evidence="2 3">
    <name type="scientific">Rhizopus delemar</name>
    <dbReference type="NCBI Taxonomy" id="936053"/>
    <lineage>
        <taxon>Eukaryota</taxon>
        <taxon>Fungi</taxon>
        <taxon>Fungi incertae sedis</taxon>
        <taxon>Mucoromycota</taxon>
        <taxon>Mucoromycotina</taxon>
        <taxon>Mucoromycetes</taxon>
        <taxon>Mucorales</taxon>
        <taxon>Mucorineae</taxon>
        <taxon>Rhizopodaceae</taxon>
        <taxon>Rhizopus</taxon>
    </lineage>
</organism>
<proteinExistence type="predicted"/>
<sequence>MGAARPRKLLTGIDTPIADTGPPPGRVRPDSGISPPDDHPDPRSAQGFDGARAVARAVSRTSIDMRPLRHRPVPFHRAGRPGSADTDGARAARQRCRRRGRP</sequence>
<gene>
    <name evidence="2" type="ORF">G6F50_017866</name>
</gene>
<feature type="compositionally biased region" description="Basic residues" evidence="1">
    <location>
        <begin position="68"/>
        <end position="79"/>
    </location>
</feature>
<name>A0A9P6XPF6_9FUNG</name>
<reference evidence="2 3" key="1">
    <citation type="journal article" date="2020" name="Microb. Genom.">
        <title>Genetic diversity of clinical and environmental Mucorales isolates obtained from an investigation of mucormycosis cases among solid organ transplant recipients.</title>
        <authorList>
            <person name="Nguyen M.H."/>
            <person name="Kaul D."/>
            <person name="Muto C."/>
            <person name="Cheng S.J."/>
            <person name="Richter R.A."/>
            <person name="Bruno V.M."/>
            <person name="Liu G."/>
            <person name="Beyhan S."/>
            <person name="Sundermann A.J."/>
            <person name="Mounaud S."/>
            <person name="Pasculle A.W."/>
            <person name="Nierman W.C."/>
            <person name="Driscoll E."/>
            <person name="Cumbie R."/>
            <person name="Clancy C.J."/>
            <person name="Dupont C.L."/>
        </authorList>
    </citation>
    <scope>NUCLEOTIDE SEQUENCE [LARGE SCALE GENOMIC DNA]</scope>
    <source>
        <strain evidence="2 3">GL24</strain>
    </source>
</reference>